<keyword evidence="5" id="KW-0460">Magnesium</keyword>
<dbReference type="EMBL" id="JAGRRH010000009">
    <property type="protein sequence ID" value="KAG7364741.1"/>
    <property type="molecule type" value="Genomic_DNA"/>
</dbReference>
<evidence type="ECO:0000256" key="1">
    <source>
        <dbReference type="ARBA" id="ARBA00004496"/>
    </source>
</evidence>
<sequence length="876" mass="99835">MVEQGSSRRSLWPQSEVEASPDGFLRIKNFNDAEERQPLLLQSTTRLLRSIYPKLEMGDILKRPGFQEEPQTTEKLPTKKGKGDVEESIAEATSNLSIEQKEEEEGANNGSKIPAEYQCYQDLVRIENISNRINTALRDIQTFRHREGPKRPRQPRGDLKVKALEKQQQRLMQMRTESNVTSYIDKSDEDGDDLDVEDAPEMEDEDSVEAVESQTLRLVRTLNSVRALYPHLLPILNHPRRNDKNLVIRKTHYKTRKKGTMCWLIGTVGFDTTTTKAVKTAHSDAKSILEGFIDVLLAGKIVNDFKGSPDFWETSWLVELEERCNPVIVNPIELLSTKLNKSSDEVVTITRDLLEQDDHVHLGSASSEMDQSYQKAVSKLQRRLSNLLTGRFRGARLSIYGSCLSNLSLGKGSDVDLSLWIPEADTLKKGFHDGSISAEEYQRKMTNLVHQAKRKLASFNTEFRNMFAITKARIPVITGTFVYANNPYTEDGSIDFDICFLNDIAVANSGLLQEYSLVDPRVRELMMTVKKWAKEYRINSAKDNFISSYTWMNLVIFYMQCIGFLPNLQSPMLMEEIGLVPDPQNNYWHFVNNLDTCTLKWNDLKKNNLWIMPSEFDNVTVAALLYGFFEFYGYRLPWMYAVSIKEGRIVVSKLATRKICFFFSIEDPFETYNSHCPHDLGTPASEYGGPFIMNCLRDAEKHLIELMSNGRSNGQKLWPEPPFVEPEPKRNVNNSKQVWKRFEDKEKQPNRANGNNGNSKPKGEMNRGQAGQARSTANDFQTGEIKGSHNRKQKAKPRPNNRAKPAPQKNEGPNQQFSNHERPQQNKQDEESNAGGKQGGVEEKHRPRNRRKPRNGRGGGRGREPSQQKVSAVSDG</sequence>
<accession>A0A9K3LQF7</accession>
<dbReference type="InterPro" id="IPR054708">
    <property type="entry name" value="MTPAP-like_central"/>
</dbReference>
<evidence type="ECO:0000256" key="5">
    <source>
        <dbReference type="ARBA" id="ARBA00022842"/>
    </source>
</evidence>
<dbReference type="Pfam" id="PF03828">
    <property type="entry name" value="PAP_assoc"/>
    <property type="match status" value="1"/>
</dbReference>
<dbReference type="CDD" id="cd05402">
    <property type="entry name" value="NT_PAP_TUTase"/>
    <property type="match status" value="1"/>
</dbReference>
<evidence type="ECO:0000256" key="2">
    <source>
        <dbReference type="ARBA" id="ARBA00022490"/>
    </source>
</evidence>
<feature type="compositionally biased region" description="Basic residues" evidence="6">
    <location>
        <begin position="846"/>
        <end position="855"/>
    </location>
</feature>
<feature type="compositionally biased region" description="Basic residues" evidence="6">
    <location>
        <begin position="788"/>
        <end position="801"/>
    </location>
</feature>
<feature type="compositionally biased region" description="Polar residues" evidence="6">
    <location>
        <begin position="772"/>
        <end position="781"/>
    </location>
</feature>
<dbReference type="GO" id="GO:0046872">
    <property type="term" value="F:metal ion binding"/>
    <property type="evidence" value="ECO:0007669"/>
    <property type="project" value="UniProtKB-KW"/>
</dbReference>
<dbReference type="Proteomes" id="UP000693970">
    <property type="component" value="Unassembled WGS sequence"/>
</dbReference>
<evidence type="ECO:0000256" key="6">
    <source>
        <dbReference type="SAM" id="MobiDB-lite"/>
    </source>
</evidence>
<feature type="compositionally biased region" description="Basic and acidic residues" evidence="6">
    <location>
        <begin position="819"/>
        <end position="830"/>
    </location>
</feature>
<feature type="compositionally biased region" description="Polar residues" evidence="6">
    <location>
        <begin position="174"/>
        <end position="184"/>
    </location>
</feature>
<organism evidence="9 10">
    <name type="scientific">Nitzschia inconspicua</name>
    <dbReference type="NCBI Taxonomy" id="303405"/>
    <lineage>
        <taxon>Eukaryota</taxon>
        <taxon>Sar</taxon>
        <taxon>Stramenopiles</taxon>
        <taxon>Ochrophyta</taxon>
        <taxon>Bacillariophyta</taxon>
        <taxon>Bacillariophyceae</taxon>
        <taxon>Bacillariophycidae</taxon>
        <taxon>Bacillariales</taxon>
        <taxon>Bacillariaceae</taxon>
        <taxon>Nitzschia</taxon>
    </lineage>
</organism>
<evidence type="ECO:0000259" key="7">
    <source>
        <dbReference type="Pfam" id="PF03828"/>
    </source>
</evidence>
<keyword evidence="10" id="KW-1185">Reference proteome</keyword>
<keyword evidence="3" id="KW-0808">Transferase</keyword>
<dbReference type="PANTHER" id="PTHR12271:SF40">
    <property type="entry name" value="POLY(A) RNA POLYMERASE GLD2"/>
    <property type="match status" value="1"/>
</dbReference>
<feature type="compositionally biased region" description="Polar residues" evidence="6">
    <location>
        <begin position="867"/>
        <end position="876"/>
    </location>
</feature>
<keyword evidence="2" id="KW-0963">Cytoplasm</keyword>
<comment type="caution">
    <text evidence="9">The sequence shown here is derived from an EMBL/GenBank/DDBJ whole genome shotgun (WGS) entry which is preliminary data.</text>
</comment>
<dbReference type="GO" id="GO:0031123">
    <property type="term" value="P:RNA 3'-end processing"/>
    <property type="evidence" value="ECO:0007669"/>
    <property type="project" value="TreeGrafter"/>
</dbReference>
<dbReference type="OrthoDB" id="48241at2759"/>
<protein>
    <submittedName>
        <fullName evidence="9">Cid1 family poly A polymerase</fullName>
    </submittedName>
</protein>
<dbReference type="Pfam" id="PF22600">
    <property type="entry name" value="MTPAP-like_central"/>
    <property type="match status" value="1"/>
</dbReference>
<feature type="compositionally biased region" description="Polar residues" evidence="6">
    <location>
        <begin position="750"/>
        <end position="759"/>
    </location>
</feature>
<dbReference type="PANTHER" id="PTHR12271">
    <property type="entry name" value="POLY A POLYMERASE CID PAP -RELATED"/>
    <property type="match status" value="1"/>
</dbReference>
<reference evidence="9" key="1">
    <citation type="journal article" date="2021" name="Sci. Rep.">
        <title>Diploid genomic architecture of Nitzschia inconspicua, an elite biomass production diatom.</title>
        <authorList>
            <person name="Oliver A."/>
            <person name="Podell S."/>
            <person name="Pinowska A."/>
            <person name="Traller J.C."/>
            <person name="Smith S.R."/>
            <person name="McClure R."/>
            <person name="Beliaev A."/>
            <person name="Bohutskyi P."/>
            <person name="Hill E.A."/>
            <person name="Rabines A."/>
            <person name="Zheng H."/>
            <person name="Allen L.Z."/>
            <person name="Kuo A."/>
            <person name="Grigoriev I.V."/>
            <person name="Allen A.E."/>
            <person name="Hazlebeck D."/>
            <person name="Allen E.E."/>
        </authorList>
    </citation>
    <scope>NUCLEOTIDE SEQUENCE</scope>
    <source>
        <strain evidence="9">Hildebrandi</strain>
    </source>
</reference>
<evidence type="ECO:0000313" key="9">
    <source>
        <dbReference type="EMBL" id="KAG7364741.1"/>
    </source>
</evidence>
<keyword evidence="4" id="KW-0479">Metal-binding</keyword>
<dbReference type="InterPro" id="IPR002058">
    <property type="entry name" value="PAP_assoc"/>
</dbReference>
<reference evidence="9" key="2">
    <citation type="submission" date="2021-04" db="EMBL/GenBank/DDBJ databases">
        <authorList>
            <person name="Podell S."/>
        </authorList>
    </citation>
    <scope>NUCLEOTIDE SEQUENCE</scope>
    <source>
        <strain evidence="9">Hildebrandi</strain>
    </source>
</reference>
<feature type="compositionally biased region" description="Acidic residues" evidence="6">
    <location>
        <begin position="187"/>
        <end position="208"/>
    </location>
</feature>
<evidence type="ECO:0000256" key="3">
    <source>
        <dbReference type="ARBA" id="ARBA00022679"/>
    </source>
</evidence>
<dbReference type="GO" id="GO:0016779">
    <property type="term" value="F:nucleotidyltransferase activity"/>
    <property type="evidence" value="ECO:0007669"/>
    <property type="project" value="TreeGrafter"/>
</dbReference>
<dbReference type="AlphaFoldDB" id="A0A9K3LQF7"/>
<feature type="compositionally biased region" description="Basic and acidic residues" evidence="6">
    <location>
        <begin position="740"/>
        <end position="749"/>
    </location>
</feature>
<feature type="region of interest" description="Disordered" evidence="6">
    <location>
        <begin position="711"/>
        <end position="876"/>
    </location>
</feature>
<dbReference type="GO" id="GO:0005737">
    <property type="term" value="C:cytoplasm"/>
    <property type="evidence" value="ECO:0007669"/>
    <property type="project" value="UniProtKB-SubCell"/>
</dbReference>
<evidence type="ECO:0000259" key="8">
    <source>
        <dbReference type="Pfam" id="PF22600"/>
    </source>
</evidence>
<feature type="domain" description="PAP-associated" evidence="7">
    <location>
        <begin position="621"/>
        <end position="673"/>
    </location>
</feature>
<feature type="domain" description="Poly(A) RNA polymerase mitochondrial-like central palm" evidence="8">
    <location>
        <begin position="371"/>
        <end position="516"/>
    </location>
</feature>
<evidence type="ECO:0000313" key="10">
    <source>
        <dbReference type="Proteomes" id="UP000693970"/>
    </source>
</evidence>
<gene>
    <name evidence="9" type="ORF">IV203_037943</name>
</gene>
<name>A0A9K3LQF7_9STRA</name>
<feature type="region of interest" description="Disordered" evidence="6">
    <location>
        <begin position="62"/>
        <end position="85"/>
    </location>
</feature>
<feature type="region of interest" description="Disordered" evidence="6">
    <location>
        <begin position="174"/>
        <end position="208"/>
    </location>
</feature>
<proteinExistence type="predicted"/>
<comment type="subcellular location">
    <subcellularLocation>
        <location evidence="1">Cytoplasm</location>
    </subcellularLocation>
</comment>
<evidence type="ECO:0000256" key="4">
    <source>
        <dbReference type="ARBA" id="ARBA00022723"/>
    </source>
</evidence>